<accession>A0A8H5UHC3</accession>
<dbReference type="Proteomes" id="UP000562682">
    <property type="component" value="Unassembled WGS sequence"/>
</dbReference>
<evidence type="ECO:0000313" key="2">
    <source>
        <dbReference type="EMBL" id="KAF5686182.1"/>
    </source>
</evidence>
<organism evidence="2 3">
    <name type="scientific">Fusarium denticulatum</name>
    <dbReference type="NCBI Taxonomy" id="48507"/>
    <lineage>
        <taxon>Eukaryota</taxon>
        <taxon>Fungi</taxon>
        <taxon>Dikarya</taxon>
        <taxon>Ascomycota</taxon>
        <taxon>Pezizomycotina</taxon>
        <taxon>Sordariomycetes</taxon>
        <taxon>Hypocreomycetidae</taxon>
        <taxon>Hypocreales</taxon>
        <taxon>Nectriaceae</taxon>
        <taxon>Fusarium</taxon>
        <taxon>Fusarium fujikuroi species complex</taxon>
    </lineage>
</organism>
<comment type="caution">
    <text evidence="2">The sequence shown here is derived from an EMBL/GenBank/DDBJ whole genome shotgun (WGS) entry which is preliminary data.</text>
</comment>
<keyword evidence="1" id="KW-1133">Transmembrane helix</keyword>
<dbReference type="AlphaFoldDB" id="A0A8H5UHC3"/>
<gene>
    <name evidence="2" type="ORF">FDENT_5869</name>
</gene>
<proteinExistence type="predicted"/>
<reference evidence="2 3" key="1">
    <citation type="submission" date="2020-05" db="EMBL/GenBank/DDBJ databases">
        <title>Identification and distribution of gene clusters putatively required for synthesis of sphingolipid metabolism inhibitors in phylogenetically diverse species of the filamentous fungus Fusarium.</title>
        <authorList>
            <person name="Kim H.-S."/>
            <person name="Busman M."/>
            <person name="Brown D.W."/>
            <person name="Divon H."/>
            <person name="Uhlig S."/>
            <person name="Proctor R.H."/>
        </authorList>
    </citation>
    <scope>NUCLEOTIDE SEQUENCE [LARGE SCALE GENOMIC DNA]</scope>
    <source>
        <strain evidence="2 3">NRRL 25311</strain>
    </source>
</reference>
<name>A0A8H5UHC3_9HYPO</name>
<dbReference type="EMBL" id="JAAOAK010000150">
    <property type="protein sequence ID" value="KAF5686182.1"/>
    <property type="molecule type" value="Genomic_DNA"/>
</dbReference>
<keyword evidence="3" id="KW-1185">Reference proteome</keyword>
<protein>
    <submittedName>
        <fullName evidence="2">Fungal specific transcription factor factor</fullName>
    </submittedName>
</protein>
<evidence type="ECO:0000256" key="1">
    <source>
        <dbReference type="SAM" id="Phobius"/>
    </source>
</evidence>
<feature type="transmembrane region" description="Helical" evidence="1">
    <location>
        <begin position="71"/>
        <end position="91"/>
    </location>
</feature>
<sequence length="143" mass="15522">MYIMLHISHLLMSPASTNDGDPPAEEDVQYQLHSRRKCIQAALQNVELLIIMETESRPSGAQTMLRNKMSILAVHEALVATAVLSTFLYHFGTWPATTGKTDGVMDRVVARRQKGCGIARPGVPEAGWEHGDGAGKRVLAGLG</sequence>
<keyword evidence="1" id="KW-0812">Transmembrane</keyword>
<evidence type="ECO:0000313" key="3">
    <source>
        <dbReference type="Proteomes" id="UP000562682"/>
    </source>
</evidence>
<keyword evidence="1" id="KW-0472">Membrane</keyword>